<comment type="similarity">
    <text evidence="5 14 16">Belongs to the RNase HII family.</text>
</comment>
<dbReference type="RefSeq" id="WP_134359801.1">
    <property type="nucleotide sequence ID" value="NZ_CP038033.1"/>
</dbReference>
<dbReference type="FunFam" id="3.30.420.10:FF:000006">
    <property type="entry name" value="Ribonuclease HII"/>
    <property type="match status" value="1"/>
</dbReference>
<accession>A0A4P7C1R4</accession>
<evidence type="ECO:0000256" key="14">
    <source>
        <dbReference type="HAMAP-Rule" id="MF_00052"/>
    </source>
</evidence>
<feature type="binding site" evidence="14 15">
    <location>
        <position position="19"/>
    </location>
    <ligand>
        <name>a divalent metal cation</name>
        <dbReference type="ChEBI" id="CHEBI:60240"/>
    </ligand>
</feature>
<dbReference type="KEGG" id="nwr:E3U44_11365"/>
<keyword evidence="10 14" id="KW-0479">Metal-binding</keyword>
<dbReference type="OrthoDB" id="9803420at2"/>
<dbReference type="PANTHER" id="PTHR10954:SF18">
    <property type="entry name" value="RIBONUCLEASE HII"/>
    <property type="match status" value="1"/>
</dbReference>
<feature type="binding site" evidence="14 15">
    <location>
        <position position="20"/>
    </location>
    <ligand>
        <name>a divalent metal cation</name>
        <dbReference type="ChEBI" id="CHEBI:60240"/>
    </ligand>
</feature>
<evidence type="ECO:0000256" key="15">
    <source>
        <dbReference type="PROSITE-ProRule" id="PRU01319"/>
    </source>
</evidence>
<comment type="subcellular location">
    <subcellularLocation>
        <location evidence="4 14">Cytoplasm</location>
    </subcellularLocation>
</comment>
<evidence type="ECO:0000256" key="10">
    <source>
        <dbReference type="ARBA" id="ARBA00022723"/>
    </source>
</evidence>
<dbReference type="PROSITE" id="PS51975">
    <property type="entry name" value="RNASE_H_2"/>
    <property type="match status" value="1"/>
</dbReference>
<evidence type="ECO:0000256" key="1">
    <source>
        <dbReference type="ARBA" id="ARBA00000077"/>
    </source>
</evidence>
<dbReference type="GO" id="GO:0043137">
    <property type="term" value="P:DNA replication, removal of RNA primer"/>
    <property type="evidence" value="ECO:0007669"/>
    <property type="project" value="TreeGrafter"/>
</dbReference>
<keyword evidence="12 14" id="KW-0378">Hydrolase</keyword>
<keyword evidence="9 14" id="KW-0540">Nuclease</keyword>
<sequence>MGEEGIFQSEVQGWIAGVDEVGRGPLAGPVVAAAVILDPQYPIAGVKDSKQLTPLARERLAALIQAQAVAWALGRAEVEEIEQLNIFWASLLAMERAVAALSEAPSLVLVDGKHCPSAACPVRAVVKGDQKIVAIAAASIVAKVARDAEMIALEKRYPGYGFGTHKGYPTRAHLAALEKLGPCPIHRRSFRAVKEIAFLV</sequence>
<evidence type="ECO:0000256" key="8">
    <source>
        <dbReference type="ARBA" id="ARBA00022490"/>
    </source>
</evidence>
<comment type="cofactor">
    <cofactor evidence="2">
        <name>Mg(2+)</name>
        <dbReference type="ChEBI" id="CHEBI:18420"/>
    </cofactor>
</comment>
<keyword evidence="19" id="KW-1185">Reference proteome</keyword>
<evidence type="ECO:0000256" key="11">
    <source>
        <dbReference type="ARBA" id="ARBA00022759"/>
    </source>
</evidence>
<reference evidence="18 19" key="1">
    <citation type="submission" date="2019-03" db="EMBL/GenBank/DDBJ databases">
        <title>The genome sequence of Nitrosococcus wardiae strain D1FHST reveals the archetypal metabolic capacity of ammonia-oxidizing Gammaproteobacteria.</title>
        <authorList>
            <person name="Wang L."/>
            <person name="Lim C.K."/>
            <person name="Hanson T.E."/>
            <person name="Dang H."/>
            <person name="Klotz M.G."/>
        </authorList>
    </citation>
    <scope>NUCLEOTIDE SEQUENCE [LARGE SCALE GENOMIC DNA]</scope>
    <source>
        <strain evidence="18 19">D1FHS</strain>
    </source>
</reference>
<dbReference type="Pfam" id="PF01351">
    <property type="entry name" value="RNase_HII"/>
    <property type="match status" value="1"/>
</dbReference>
<comment type="cofactor">
    <cofactor evidence="14 15">
        <name>Mn(2+)</name>
        <dbReference type="ChEBI" id="CHEBI:29035"/>
    </cofactor>
    <cofactor evidence="14 15">
        <name>Mg(2+)</name>
        <dbReference type="ChEBI" id="CHEBI:18420"/>
    </cofactor>
    <text evidence="14 15">Manganese or magnesium. Binds 1 divalent metal ion per monomer in the absence of substrate. May bind a second metal ion after substrate binding.</text>
</comment>
<evidence type="ECO:0000256" key="7">
    <source>
        <dbReference type="ARBA" id="ARBA00019179"/>
    </source>
</evidence>
<evidence type="ECO:0000256" key="5">
    <source>
        <dbReference type="ARBA" id="ARBA00007383"/>
    </source>
</evidence>
<evidence type="ECO:0000256" key="2">
    <source>
        <dbReference type="ARBA" id="ARBA00001946"/>
    </source>
</evidence>
<dbReference type="EC" id="3.1.26.4" evidence="6 14"/>
<comment type="catalytic activity">
    <reaction evidence="1 14 15 16">
        <text>Endonucleolytic cleavage to 5'-phosphomonoester.</text>
        <dbReference type="EC" id="3.1.26.4"/>
    </reaction>
</comment>
<evidence type="ECO:0000256" key="4">
    <source>
        <dbReference type="ARBA" id="ARBA00004496"/>
    </source>
</evidence>
<dbReference type="GO" id="GO:0032299">
    <property type="term" value="C:ribonuclease H2 complex"/>
    <property type="evidence" value="ECO:0007669"/>
    <property type="project" value="TreeGrafter"/>
</dbReference>
<evidence type="ECO:0000256" key="12">
    <source>
        <dbReference type="ARBA" id="ARBA00022801"/>
    </source>
</evidence>
<evidence type="ECO:0000256" key="13">
    <source>
        <dbReference type="ARBA" id="ARBA00023211"/>
    </source>
</evidence>
<dbReference type="GO" id="GO:0030145">
    <property type="term" value="F:manganese ion binding"/>
    <property type="evidence" value="ECO:0007669"/>
    <property type="project" value="UniProtKB-UniRule"/>
</dbReference>
<evidence type="ECO:0000313" key="18">
    <source>
        <dbReference type="EMBL" id="QBQ56548.1"/>
    </source>
</evidence>
<name>A0A4P7C1R4_9GAMM</name>
<protein>
    <recommendedName>
        <fullName evidence="7 14">Ribonuclease HII</fullName>
        <shortName evidence="14">RNase HII</shortName>
        <ecNumber evidence="6 14">3.1.26.4</ecNumber>
    </recommendedName>
</protein>
<dbReference type="HAMAP" id="MF_00052_B">
    <property type="entry name" value="RNase_HII_B"/>
    <property type="match status" value="1"/>
</dbReference>
<dbReference type="InterPro" id="IPR012337">
    <property type="entry name" value="RNaseH-like_sf"/>
</dbReference>
<dbReference type="GO" id="GO:0005737">
    <property type="term" value="C:cytoplasm"/>
    <property type="evidence" value="ECO:0007669"/>
    <property type="project" value="UniProtKB-SubCell"/>
</dbReference>
<dbReference type="InterPro" id="IPR024567">
    <property type="entry name" value="RNase_HII/HIII_dom"/>
</dbReference>
<dbReference type="GO" id="GO:0003723">
    <property type="term" value="F:RNA binding"/>
    <property type="evidence" value="ECO:0007669"/>
    <property type="project" value="UniProtKB-UniRule"/>
</dbReference>
<dbReference type="NCBIfam" id="NF000594">
    <property type="entry name" value="PRK00015.1-1"/>
    <property type="match status" value="1"/>
</dbReference>
<dbReference type="InterPro" id="IPR001352">
    <property type="entry name" value="RNase_HII/HIII"/>
</dbReference>
<dbReference type="InterPro" id="IPR036397">
    <property type="entry name" value="RNaseH_sf"/>
</dbReference>
<dbReference type="InterPro" id="IPR022898">
    <property type="entry name" value="RNase_HII"/>
</dbReference>
<proteinExistence type="inferred from homology"/>
<dbReference type="SUPFAM" id="SSF53098">
    <property type="entry name" value="Ribonuclease H-like"/>
    <property type="match status" value="1"/>
</dbReference>
<dbReference type="GO" id="GO:0004523">
    <property type="term" value="F:RNA-DNA hybrid ribonuclease activity"/>
    <property type="evidence" value="ECO:0007669"/>
    <property type="project" value="UniProtKB-UniRule"/>
</dbReference>
<dbReference type="NCBIfam" id="NF000596">
    <property type="entry name" value="PRK00015.1-4"/>
    <property type="match status" value="1"/>
</dbReference>
<keyword evidence="11 14" id="KW-0255">Endonuclease</keyword>
<dbReference type="GO" id="GO:0006298">
    <property type="term" value="P:mismatch repair"/>
    <property type="evidence" value="ECO:0007669"/>
    <property type="project" value="TreeGrafter"/>
</dbReference>
<dbReference type="PANTHER" id="PTHR10954">
    <property type="entry name" value="RIBONUCLEASE H2 SUBUNIT A"/>
    <property type="match status" value="1"/>
</dbReference>
<evidence type="ECO:0000313" key="19">
    <source>
        <dbReference type="Proteomes" id="UP000294325"/>
    </source>
</evidence>
<keyword evidence="13 14" id="KW-0464">Manganese</keyword>
<evidence type="ECO:0000256" key="6">
    <source>
        <dbReference type="ARBA" id="ARBA00012180"/>
    </source>
</evidence>
<dbReference type="Proteomes" id="UP000294325">
    <property type="component" value="Chromosome"/>
</dbReference>
<feature type="domain" description="RNase H type-2" evidence="17">
    <location>
        <begin position="13"/>
        <end position="200"/>
    </location>
</feature>
<dbReference type="AlphaFoldDB" id="A0A4P7C1R4"/>
<dbReference type="NCBIfam" id="NF000595">
    <property type="entry name" value="PRK00015.1-3"/>
    <property type="match status" value="1"/>
</dbReference>
<keyword evidence="8 14" id="KW-0963">Cytoplasm</keyword>
<dbReference type="EMBL" id="CP038033">
    <property type="protein sequence ID" value="QBQ56548.1"/>
    <property type="molecule type" value="Genomic_DNA"/>
</dbReference>
<dbReference type="Gene3D" id="3.30.420.10">
    <property type="entry name" value="Ribonuclease H-like superfamily/Ribonuclease H"/>
    <property type="match status" value="1"/>
</dbReference>
<evidence type="ECO:0000256" key="16">
    <source>
        <dbReference type="RuleBase" id="RU003515"/>
    </source>
</evidence>
<evidence type="ECO:0000259" key="17">
    <source>
        <dbReference type="PROSITE" id="PS51975"/>
    </source>
</evidence>
<organism evidence="18 19">
    <name type="scientific">Nitrosococcus wardiae</name>
    <dbReference type="NCBI Taxonomy" id="1814290"/>
    <lineage>
        <taxon>Bacteria</taxon>
        <taxon>Pseudomonadati</taxon>
        <taxon>Pseudomonadota</taxon>
        <taxon>Gammaproteobacteria</taxon>
        <taxon>Chromatiales</taxon>
        <taxon>Chromatiaceae</taxon>
        <taxon>Nitrosococcus</taxon>
    </lineage>
</organism>
<dbReference type="CDD" id="cd07182">
    <property type="entry name" value="RNase_HII_bacteria_HII_like"/>
    <property type="match status" value="1"/>
</dbReference>
<feature type="binding site" evidence="14 15">
    <location>
        <position position="111"/>
    </location>
    <ligand>
        <name>a divalent metal cation</name>
        <dbReference type="ChEBI" id="CHEBI:60240"/>
    </ligand>
</feature>
<gene>
    <name evidence="14 18" type="primary">rnhB</name>
    <name evidence="18" type="ORF">E3U44_11365</name>
</gene>
<evidence type="ECO:0000256" key="3">
    <source>
        <dbReference type="ARBA" id="ARBA00004065"/>
    </source>
</evidence>
<evidence type="ECO:0000256" key="9">
    <source>
        <dbReference type="ARBA" id="ARBA00022722"/>
    </source>
</evidence>
<comment type="function">
    <text evidence="3 14 16">Endonuclease that specifically degrades the RNA of RNA-DNA hybrids.</text>
</comment>